<accession>A0A2V5KHP9</accession>
<reference evidence="1 2" key="1">
    <citation type="submission" date="2018-05" db="EMBL/GenBank/DDBJ databases">
        <title>Paenibacillus flagellatus sp. nov., isolated from selenium mineral soil.</title>
        <authorList>
            <person name="Dai X."/>
        </authorList>
    </citation>
    <scope>NUCLEOTIDE SEQUENCE [LARGE SCALE GENOMIC DNA]</scope>
    <source>
        <strain evidence="1 2">DXL2</strain>
    </source>
</reference>
<keyword evidence="2" id="KW-1185">Reference proteome</keyword>
<dbReference type="AlphaFoldDB" id="A0A2V5KHP9"/>
<dbReference type="RefSeq" id="WP_110840847.1">
    <property type="nucleotide sequence ID" value="NZ_QJVJ01000006.1"/>
</dbReference>
<sequence length="59" mass="6730">MKTIQWSQELQKEVRAMKKNPTNVSVAEKVSLPNAERKGLRLAFNNVSLSNGTVLTTWW</sequence>
<name>A0A2V5KHP9_9BACL</name>
<gene>
    <name evidence="1" type="ORF">DLM86_14995</name>
</gene>
<protein>
    <submittedName>
        <fullName evidence="1">Uncharacterized protein</fullName>
    </submittedName>
</protein>
<organism evidence="1 2">
    <name type="scientific">Paenibacillus flagellatus</name>
    <dbReference type="NCBI Taxonomy" id="2211139"/>
    <lineage>
        <taxon>Bacteria</taxon>
        <taxon>Bacillati</taxon>
        <taxon>Bacillota</taxon>
        <taxon>Bacilli</taxon>
        <taxon>Bacillales</taxon>
        <taxon>Paenibacillaceae</taxon>
        <taxon>Paenibacillus</taxon>
    </lineage>
</organism>
<dbReference type="EMBL" id="QJVJ01000006">
    <property type="protein sequence ID" value="PYI53860.1"/>
    <property type="molecule type" value="Genomic_DNA"/>
</dbReference>
<comment type="caution">
    <text evidence="1">The sequence shown here is derived from an EMBL/GenBank/DDBJ whole genome shotgun (WGS) entry which is preliminary data.</text>
</comment>
<evidence type="ECO:0000313" key="2">
    <source>
        <dbReference type="Proteomes" id="UP000247476"/>
    </source>
</evidence>
<dbReference type="Proteomes" id="UP000247476">
    <property type="component" value="Unassembled WGS sequence"/>
</dbReference>
<proteinExistence type="predicted"/>
<evidence type="ECO:0000313" key="1">
    <source>
        <dbReference type="EMBL" id="PYI53860.1"/>
    </source>
</evidence>
<dbReference type="OrthoDB" id="9965811at2"/>